<evidence type="ECO:0000313" key="2">
    <source>
        <dbReference type="WBParaSite" id="GPLIN_001337800"/>
    </source>
</evidence>
<accession>A0A183CKH2</accession>
<reference evidence="1" key="1">
    <citation type="submission" date="2013-12" db="EMBL/GenBank/DDBJ databases">
        <authorList>
            <person name="Aslett M."/>
        </authorList>
    </citation>
    <scope>NUCLEOTIDE SEQUENCE [LARGE SCALE GENOMIC DNA]</scope>
    <source>
        <strain evidence="1">Lindley</strain>
    </source>
</reference>
<evidence type="ECO:0000313" key="1">
    <source>
        <dbReference type="Proteomes" id="UP000050741"/>
    </source>
</evidence>
<reference evidence="2" key="3">
    <citation type="submission" date="2016-06" db="UniProtKB">
        <authorList>
            <consortium name="WormBaseParasite"/>
        </authorList>
    </citation>
    <scope>IDENTIFICATION</scope>
</reference>
<sequence>MVKNKDFAEFPCCAGSQRALSLMAGQVNTFSPEMPESEACEIVDNVANAVKSALNSMTKCTGRRQCGGATIVAKIDAQLQSTRN</sequence>
<protein>
    <submittedName>
        <fullName evidence="2">Conserved domain protein</fullName>
    </submittedName>
</protein>
<keyword evidence="1" id="KW-1185">Reference proteome</keyword>
<dbReference type="AlphaFoldDB" id="A0A183CKH2"/>
<proteinExistence type="predicted"/>
<organism evidence="1 2">
    <name type="scientific">Globodera pallida</name>
    <name type="common">Potato cyst nematode worm</name>
    <name type="synonym">Heterodera pallida</name>
    <dbReference type="NCBI Taxonomy" id="36090"/>
    <lineage>
        <taxon>Eukaryota</taxon>
        <taxon>Metazoa</taxon>
        <taxon>Ecdysozoa</taxon>
        <taxon>Nematoda</taxon>
        <taxon>Chromadorea</taxon>
        <taxon>Rhabditida</taxon>
        <taxon>Tylenchina</taxon>
        <taxon>Tylenchomorpha</taxon>
        <taxon>Tylenchoidea</taxon>
        <taxon>Heteroderidae</taxon>
        <taxon>Heteroderinae</taxon>
        <taxon>Globodera</taxon>
    </lineage>
</organism>
<reference evidence="1" key="2">
    <citation type="submission" date="2014-05" db="EMBL/GenBank/DDBJ databases">
        <title>The genome and life-stage specific transcriptomes of Globodera pallida elucidate key aspects of plant parasitism by a cyst nematode.</title>
        <authorList>
            <person name="Cotton J.A."/>
            <person name="Lilley C.J."/>
            <person name="Jones L.M."/>
            <person name="Kikuchi T."/>
            <person name="Reid A.J."/>
            <person name="Thorpe P."/>
            <person name="Tsai I.J."/>
            <person name="Beasley H."/>
            <person name="Blok V."/>
            <person name="Cock P.J.A."/>
            <person name="Van den Akker S.E."/>
            <person name="Holroyd N."/>
            <person name="Hunt M."/>
            <person name="Mantelin S."/>
            <person name="Naghra H."/>
            <person name="Pain A."/>
            <person name="Palomares-Rius J.E."/>
            <person name="Zarowiecki M."/>
            <person name="Berriman M."/>
            <person name="Jones J.T."/>
            <person name="Urwin P.E."/>
        </authorList>
    </citation>
    <scope>NUCLEOTIDE SEQUENCE [LARGE SCALE GENOMIC DNA]</scope>
    <source>
        <strain evidence="1">Lindley</strain>
    </source>
</reference>
<name>A0A183CKH2_GLOPA</name>
<dbReference type="Proteomes" id="UP000050741">
    <property type="component" value="Unassembled WGS sequence"/>
</dbReference>
<dbReference type="WBParaSite" id="GPLIN_001337800">
    <property type="protein sequence ID" value="GPLIN_001337800"/>
    <property type="gene ID" value="GPLIN_001337800"/>
</dbReference>